<dbReference type="EMBL" id="MU003710">
    <property type="protein sequence ID" value="KAF2805071.1"/>
    <property type="molecule type" value="Genomic_DNA"/>
</dbReference>
<evidence type="ECO:0000313" key="2">
    <source>
        <dbReference type="EMBL" id="KAF2805071.1"/>
    </source>
</evidence>
<protein>
    <submittedName>
        <fullName evidence="2 4">Uncharacterized protein</fullName>
    </submittedName>
</protein>
<feature type="compositionally biased region" description="Acidic residues" evidence="1">
    <location>
        <begin position="321"/>
        <end position="338"/>
    </location>
</feature>
<proteinExistence type="predicted"/>
<feature type="compositionally biased region" description="Basic and acidic residues" evidence="1">
    <location>
        <begin position="17"/>
        <end position="26"/>
    </location>
</feature>
<feature type="region of interest" description="Disordered" evidence="1">
    <location>
        <begin position="276"/>
        <end position="338"/>
    </location>
</feature>
<dbReference type="RefSeq" id="XP_033572035.1">
    <property type="nucleotide sequence ID" value="XM_033720856.1"/>
</dbReference>
<feature type="compositionally biased region" description="Polar residues" evidence="1">
    <location>
        <begin position="30"/>
        <end position="41"/>
    </location>
</feature>
<reference evidence="2 4" key="1">
    <citation type="journal article" date="2020" name="Stud. Mycol.">
        <title>101 Dothideomycetes genomes: a test case for predicting lifestyles and emergence of pathogens.</title>
        <authorList>
            <person name="Haridas S."/>
            <person name="Albert R."/>
            <person name="Binder M."/>
            <person name="Bloem J."/>
            <person name="Labutti K."/>
            <person name="Salamov A."/>
            <person name="Andreopoulos B."/>
            <person name="Baker S."/>
            <person name="Barry K."/>
            <person name="Bills G."/>
            <person name="Bluhm B."/>
            <person name="Cannon C."/>
            <person name="Castanera R."/>
            <person name="Culley D."/>
            <person name="Daum C."/>
            <person name="Ezra D."/>
            <person name="Gonzalez J."/>
            <person name="Henrissat B."/>
            <person name="Kuo A."/>
            <person name="Liang C."/>
            <person name="Lipzen A."/>
            <person name="Lutzoni F."/>
            <person name="Magnuson J."/>
            <person name="Mondo S."/>
            <person name="Nolan M."/>
            <person name="Ohm R."/>
            <person name="Pangilinan J."/>
            <person name="Park H.-J."/>
            <person name="Ramirez L."/>
            <person name="Alfaro M."/>
            <person name="Sun H."/>
            <person name="Tritt A."/>
            <person name="Yoshinaga Y."/>
            <person name="Zwiers L.-H."/>
            <person name="Turgeon B."/>
            <person name="Goodwin S."/>
            <person name="Spatafora J."/>
            <person name="Crous P."/>
            <person name="Grigoriev I."/>
        </authorList>
    </citation>
    <scope>NUCLEOTIDE SEQUENCE</scope>
    <source>
        <strain evidence="2 4">CBS 304.34</strain>
    </source>
</reference>
<reference evidence="4" key="3">
    <citation type="submission" date="2025-04" db="UniProtKB">
        <authorList>
            <consortium name="RefSeq"/>
        </authorList>
    </citation>
    <scope>IDENTIFICATION</scope>
    <source>
        <strain evidence="4">CBS 304.34</strain>
    </source>
</reference>
<organism evidence="2">
    <name type="scientific">Mytilinidion resinicola</name>
    <dbReference type="NCBI Taxonomy" id="574789"/>
    <lineage>
        <taxon>Eukaryota</taxon>
        <taxon>Fungi</taxon>
        <taxon>Dikarya</taxon>
        <taxon>Ascomycota</taxon>
        <taxon>Pezizomycotina</taxon>
        <taxon>Dothideomycetes</taxon>
        <taxon>Pleosporomycetidae</taxon>
        <taxon>Mytilinidiales</taxon>
        <taxon>Mytilinidiaceae</taxon>
        <taxon>Mytilinidion</taxon>
    </lineage>
</organism>
<dbReference type="GeneID" id="54461749"/>
<keyword evidence="3" id="KW-1185">Reference proteome</keyword>
<feature type="region of interest" description="Disordered" evidence="1">
    <location>
        <begin position="1"/>
        <end position="41"/>
    </location>
</feature>
<feature type="compositionally biased region" description="Basic and acidic residues" evidence="1">
    <location>
        <begin position="276"/>
        <end position="320"/>
    </location>
</feature>
<dbReference type="Proteomes" id="UP000504636">
    <property type="component" value="Unplaced"/>
</dbReference>
<reference evidence="4" key="2">
    <citation type="submission" date="2020-04" db="EMBL/GenBank/DDBJ databases">
        <authorList>
            <consortium name="NCBI Genome Project"/>
        </authorList>
    </citation>
    <scope>NUCLEOTIDE SEQUENCE</scope>
    <source>
        <strain evidence="4">CBS 304.34</strain>
    </source>
</reference>
<gene>
    <name evidence="2 4" type="ORF">BDZ99DRAFT_466738</name>
</gene>
<evidence type="ECO:0000313" key="3">
    <source>
        <dbReference type="Proteomes" id="UP000504636"/>
    </source>
</evidence>
<dbReference type="AlphaFoldDB" id="A0A6A6Y8A9"/>
<sequence>MAPRAASQGTKTRRDIRRMQLDKPQRDSMAPSNPAATSSTPTGIFKPTVWYFSDPIEALAWLCHIGPDRAALLRTIDIRIAPFFQDWQVFDNFLDGTVWFILFTALTKLCTSLRTLTVYICEPDREAKLMGWKGYGRSLMVARGLATLRELSSLERFVLRGFYAAPWPDYLNNIAGVPVTAESFPREQAALKRYQQGTDKLVPQEKKDVEEGATGESQKTAFRRFQKIVGNACDKLDMKRLTDICKMPMEVIKEEKKMEEADLNALLEAALMEAEGKEVDDKANDVEKDEHKEAELKEAEAKEVSDEANDVEKKEHKESELNEVEAMEVDDEAKDVEK</sequence>
<evidence type="ECO:0000256" key="1">
    <source>
        <dbReference type="SAM" id="MobiDB-lite"/>
    </source>
</evidence>
<dbReference type="OrthoDB" id="2951834at2759"/>
<name>A0A6A6Y8A9_9PEZI</name>
<accession>A0A6A6Y8A9</accession>
<evidence type="ECO:0000313" key="4">
    <source>
        <dbReference type="RefSeq" id="XP_033572035.1"/>
    </source>
</evidence>